<gene>
    <name evidence="10" type="ORF">WMO75_12115</name>
</gene>
<comment type="similarity">
    <text evidence="7">Belongs to the ThrE exporter (TC 2.A.79) family.</text>
</comment>
<accession>A0ABV1AM14</accession>
<feature type="transmembrane region" description="Helical" evidence="8">
    <location>
        <begin position="120"/>
        <end position="140"/>
    </location>
</feature>
<organism evidence="10 11">
    <name type="scientific">Blautia intestinihominis</name>
    <dbReference type="NCBI Taxonomy" id="3133152"/>
    <lineage>
        <taxon>Bacteria</taxon>
        <taxon>Bacillati</taxon>
        <taxon>Bacillota</taxon>
        <taxon>Clostridia</taxon>
        <taxon>Lachnospirales</taxon>
        <taxon>Lachnospiraceae</taxon>
        <taxon>Blautia</taxon>
    </lineage>
</organism>
<comment type="caution">
    <text evidence="10">The sequence shown here is derived from an EMBL/GenBank/DDBJ whole genome shotgun (WGS) entry which is preliminary data.</text>
</comment>
<keyword evidence="5 8" id="KW-1133">Transmembrane helix</keyword>
<evidence type="ECO:0000256" key="8">
    <source>
        <dbReference type="SAM" id="Phobius"/>
    </source>
</evidence>
<keyword evidence="11" id="KW-1185">Reference proteome</keyword>
<feature type="transmembrane region" description="Helical" evidence="8">
    <location>
        <begin position="80"/>
        <end position="100"/>
    </location>
</feature>
<feature type="domain" description="Threonine/Serine exporter ThrE" evidence="9">
    <location>
        <begin position="7"/>
        <end position="135"/>
    </location>
</feature>
<evidence type="ECO:0000256" key="5">
    <source>
        <dbReference type="ARBA" id="ARBA00022989"/>
    </source>
</evidence>
<evidence type="ECO:0000256" key="4">
    <source>
        <dbReference type="ARBA" id="ARBA00022692"/>
    </source>
</evidence>
<proteinExistence type="inferred from homology"/>
<feature type="transmembrane region" description="Helical" evidence="8">
    <location>
        <begin position="6"/>
        <end position="22"/>
    </location>
</feature>
<dbReference type="RefSeq" id="WP_349078098.1">
    <property type="nucleotide sequence ID" value="NZ_JBBMEI010000038.1"/>
</dbReference>
<dbReference type="PANTHER" id="PTHR34390">
    <property type="entry name" value="UPF0442 PROTEIN YJJB-RELATED"/>
    <property type="match status" value="1"/>
</dbReference>
<comment type="subcellular location">
    <subcellularLocation>
        <location evidence="1">Cell membrane</location>
        <topology evidence="1">Multi-pass membrane protein</topology>
    </subcellularLocation>
</comment>
<evidence type="ECO:0000256" key="2">
    <source>
        <dbReference type="ARBA" id="ARBA00022475"/>
    </source>
</evidence>
<reference evidence="10 11" key="1">
    <citation type="submission" date="2024-03" db="EMBL/GenBank/DDBJ databases">
        <title>Human intestinal bacterial collection.</title>
        <authorList>
            <person name="Pauvert C."/>
            <person name="Hitch T.C.A."/>
            <person name="Clavel T."/>
        </authorList>
    </citation>
    <scope>NUCLEOTIDE SEQUENCE [LARGE SCALE GENOMIC DNA]</scope>
    <source>
        <strain evidence="10 11">CLA-AA-H95</strain>
    </source>
</reference>
<sequence>MKDVILQLVMAFVGSLGFAMLFRLRQSLWVSASLGGVVCWGGYLLVMYFSNGQIFISGLAASALAAVYADFLAARKRAPVPLFLIPSVVPLIPGSTLYYTMSAAVQGNTEEVSHYGSLTLQYALSIAGGICIVWTILSIFRRYYVLRTNRLK</sequence>
<feature type="transmembrane region" description="Helical" evidence="8">
    <location>
        <begin position="54"/>
        <end position="73"/>
    </location>
</feature>
<keyword evidence="3" id="KW-0997">Cell inner membrane</keyword>
<evidence type="ECO:0000313" key="10">
    <source>
        <dbReference type="EMBL" id="MEQ2359061.1"/>
    </source>
</evidence>
<evidence type="ECO:0000256" key="1">
    <source>
        <dbReference type="ARBA" id="ARBA00004651"/>
    </source>
</evidence>
<dbReference type="InterPro" id="IPR050539">
    <property type="entry name" value="ThrE_Dicarb/AminoAcid_Exp"/>
</dbReference>
<dbReference type="InterPro" id="IPR024528">
    <property type="entry name" value="ThrE_2"/>
</dbReference>
<keyword evidence="6 8" id="KW-0472">Membrane</keyword>
<feature type="transmembrane region" description="Helical" evidence="8">
    <location>
        <begin position="29"/>
        <end position="48"/>
    </location>
</feature>
<protein>
    <submittedName>
        <fullName evidence="10">Threonine/serine exporter family protein</fullName>
    </submittedName>
</protein>
<evidence type="ECO:0000259" key="9">
    <source>
        <dbReference type="Pfam" id="PF12821"/>
    </source>
</evidence>
<evidence type="ECO:0000256" key="3">
    <source>
        <dbReference type="ARBA" id="ARBA00022519"/>
    </source>
</evidence>
<keyword evidence="2" id="KW-1003">Cell membrane</keyword>
<evidence type="ECO:0000256" key="7">
    <source>
        <dbReference type="ARBA" id="ARBA00034125"/>
    </source>
</evidence>
<dbReference type="Pfam" id="PF12821">
    <property type="entry name" value="ThrE_2"/>
    <property type="match status" value="1"/>
</dbReference>
<dbReference type="Proteomes" id="UP001446032">
    <property type="component" value="Unassembled WGS sequence"/>
</dbReference>
<name>A0ABV1AM14_9FIRM</name>
<evidence type="ECO:0000313" key="11">
    <source>
        <dbReference type="Proteomes" id="UP001446032"/>
    </source>
</evidence>
<dbReference type="PANTHER" id="PTHR34390:SF1">
    <property type="entry name" value="SUCCINATE TRANSPORTER SUBUNIT YJJB-RELATED"/>
    <property type="match status" value="1"/>
</dbReference>
<keyword evidence="4 8" id="KW-0812">Transmembrane</keyword>
<dbReference type="EMBL" id="JBBMEI010000038">
    <property type="protein sequence ID" value="MEQ2359061.1"/>
    <property type="molecule type" value="Genomic_DNA"/>
</dbReference>
<evidence type="ECO:0000256" key="6">
    <source>
        <dbReference type="ARBA" id="ARBA00023136"/>
    </source>
</evidence>